<evidence type="ECO:0000256" key="4">
    <source>
        <dbReference type="ARBA" id="ARBA00022737"/>
    </source>
</evidence>
<comment type="subcellular location">
    <subcellularLocation>
        <location evidence="1">Membrane</location>
        <topology evidence="1">Multi-pass membrane protein</topology>
    </subcellularLocation>
</comment>
<dbReference type="Pfam" id="PF00005">
    <property type="entry name" value="ABC_tran"/>
    <property type="match status" value="2"/>
</dbReference>
<feature type="transmembrane region" description="Helical" evidence="9">
    <location>
        <begin position="254"/>
        <end position="281"/>
    </location>
</feature>
<dbReference type="GO" id="GO:0005524">
    <property type="term" value="F:ATP binding"/>
    <property type="evidence" value="ECO:0007669"/>
    <property type="project" value="UniProtKB-KW"/>
</dbReference>
<keyword evidence="6" id="KW-0067">ATP-binding</keyword>
<dbReference type="GO" id="GO:0005319">
    <property type="term" value="F:lipid transporter activity"/>
    <property type="evidence" value="ECO:0007669"/>
    <property type="project" value="TreeGrafter"/>
</dbReference>
<feature type="transmembrane region" description="Helical" evidence="9">
    <location>
        <begin position="375"/>
        <end position="393"/>
    </location>
</feature>
<feature type="transmembrane region" description="Helical" evidence="9">
    <location>
        <begin position="345"/>
        <end position="368"/>
    </location>
</feature>
<evidence type="ECO:0000259" key="10">
    <source>
        <dbReference type="PROSITE" id="PS50893"/>
    </source>
</evidence>
<proteinExistence type="predicted"/>
<keyword evidence="2" id="KW-0813">Transport</keyword>
<dbReference type="SUPFAM" id="SSF52540">
    <property type="entry name" value="P-loop containing nucleoside triphosphate hydrolases"/>
    <property type="match status" value="2"/>
</dbReference>
<name>A0A8K0D0F8_IGNLU</name>
<dbReference type="GO" id="GO:0140359">
    <property type="term" value="F:ABC-type transporter activity"/>
    <property type="evidence" value="ECO:0007669"/>
    <property type="project" value="InterPro"/>
</dbReference>
<dbReference type="OrthoDB" id="6512918at2759"/>
<feature type="transmembrane region" description="Helical" evidence="9">
    <location>
        <begin position="1016"/>
        <end position="1038"/>
    </location>
</feature>
<dbReference type="PROSITE" id="PS50893">
    <property type="entry name" value="ABC_TRANSPORTER_2"/>
    <property type="match status" value="2"/>
</dbReference>
<keyword evidence="3 9" id="KW-0812">Transmembrane</keyword>
<dbReference type="Pfam" id="PF12698">
    <property type="entry name" value="ABC2_membrane_3"/>
    <property type="match status" value="2"/>
</dbReference>
<dbReference type="InterPro" id="IPR013525">
    <property type="entry name" value="ABC2_TM"/>
</dbReference>
<evidence type="ECO:0000256" key="8">
    <source>
        <dbReference type="ARBA" id="ARBA00023136"/>
    </source>
</evidence>
<dbReference type="CDD" id="cd03263">
    <property type="entry name" value="ABC_subfamily_A"/>
    <property type="match status" value="2"/>
</dbReference>
<feature type="transmembrane region" description="Helical" evidence="9">
    <location>
        <begin position="448"/>
        <end position="471"/>
    </location>
</feature>
<keyword evidence="4" id="KW-0677">Repeat</keyword>
<dbReference type="PANTHER" id="PTHR19229">
    <property type="entry name" value="ATP-BINDING CASSETTE TRANSPORTER SUBFAMILY A ABCA"/>
    <property type="match status" value="1"/>
</dbReference>
<dbReference type="GO" id="GO:0016020">
    <property type="term" value="C:membrane"/>
    <property type="evidence" value="ECO:0007669"/>
    <property type="project" value="UniProtKB-SubCell"/>
</dbReference>
<evidence type="ECO:0000256" key="5">
    <source>
        <dbReference type="ARBA" id="ARBA00022741"/>
    </source>
</evidence>
<feature type="transmembrane region" description="Helical" evidence="9">
    <location>
        <begin position="1133"/>
        <end position="1149"/>
    </location>
</feature>
<evidence type="ECO:0000256" key="3">
    <source>
        <dbReference type="ARBA" id="ARBA00022692"/>
    </source>
</evidence>
<evidence type="ECO:0000256" key="1">
    <source>
        <dbReference type="ARBA" id="ARBA00004141"/>
    </source>
</evidence>
<protein>
    <recommendedName>
        <fullName evidence="10">ABC transporter domain-containing protein</fullName>
    </recommendedName>
</protein>
<dbReference type="PROSITE" id="PS00211">
    <property type="entry name" value="ABC_TRANSPORTER_1"/>
    <property type="match status" value="1"/>
</dbReference>
<feature type="transmembrane region" description="Helical" evidence="9">
    <location>
        <begin position="1059"/>
        <end position="1085"/>
    </location>
</feature>
<sequence length="1621" mass="185196">MSKCGEKFLLLMWKNFLLQWRHPVQTVVEILVPLAFASLLVVFRSLAYHTDYAAKVYTPFSVDYDNTSTLYFNLAWSPFNPVLETVIDDMVKQLESVNQTNRINVTNLKDSKSLEAYLVSLVNKENTTWGYNNIIAGIQFDDSLEGANEFPSFLNVTIRFPAEISASPYYISSTTWMTETLFPIFQTNGPRDEYSSHGGYPGYFQYGFLTIQKLLSYSIINTLKKQVHKQDFNYSSVPMLMQRFPNARYTDDGIIFIFQFLIPTFIMLSFLYTCVSTVKVITIEKERQLKETMKIMGLPGWLHWTAWFIKTFILLLISVALMTVFMTAKWYSGTDLAVFTHSNPFIIFLLFLCFACATITYCFAISVFFTKANTASIVSGVIWFLTFSPFSNLQTVYDSLGLAEKLIMCVFSNSAMGYGFQLVMMFEGIGNGAQWENIWEPAKSGDELVLGHIFIMLIVDTVLYFLIAVYVEAIFPGEYGVPQVWYFPFTRSYWCGNSMQVGYEEDSEENTGSKFYEKEPTHLKIGVKIKNLRKEFSKKNVAVKNLSLNLYEDQITVLLGHNGAGKTTTMSMLTGMIPPTGGTAVVGGHDIHTDIAGVRDSLGLCPQHNILFDDLTVREHLYFYNRLKGLNKEETQKEIDRFLELLELTDKGNANSSTLSGGMKRKLSVAIALCGNSKVVMCDEPSSGMDPSARRALWDLLIAQKKGRTILLTTHFMDEADLLGDRIAIMHGGELQCCGSSYYLKKVYGAGYRLIMDKKPECQIIEVTNLLRRHIPDIKVESCIGSELTYTLDEEKSAIFQNMLYDLEINSERLGILSYGVSITSFDEVFMKVSSNENDNHMQKEENPNQSDYNQNEKNAETKLNIHDHIYDFLTGSSLWFNQDSYNDPITTLNRSVNNRYAEEYINDLTSQSKKLLNWQQKNYIEQILAEMKEDLSTVRMRYIAGASFQEDNNTIIAFFNAEPYHSRPLSLQMAINSVLKKEVSKEHTLQFTHHPLPFSSRSKLQKLESAASNEFIITMNLSFALSLVSAFYVMFYIRERINNVKHLQFVSGVRVTAFWLSSYICDILTFSFTSLCIIITFLIFQEENFSTAEELGRIFSILFYFGFSMLPMVYLFSFLFQVPSSGFTKLTFINLLFGVMTFILIHFFKSALEYYNVYFIHTIMLVVPLYSFCTGMRDVNVVQSIRQYCDMEVQTCLNLGNTTIEQCDKSVCDEYKHCCDIPGYYDMTEPGIGKNVLISCLVGIILFLIVLAIDGRLFDKICYKVIPTKGSFDHEDDIDVAKEKAKIRDIAQHGEIGQYDLVMCDMTKYYKKLLAVNNICLGVNRQECFGLLGINGAGKTTTFKMMTGDIKPSSGDAWINGFNLKSDMREVNKQIGYCPQFDALLDDLTCWETLQIFGLLRGITLKESKILAKKLAKDFDFYEHLYKKVKQLSGGNKRKLSTAVALIGDPLVIYLDEPTTGMDPATKRYLWNALCKIRDNGKCIILTSHSMEECEALCTRLAIMVNGNFKCIGSTQHLKSRFSEGYTLIIRIKKPEDPNESSYATIKSIENFVKENFKNAVIREDYRELLTFYIADRSQPWSKMFEIMERAKTMFDIEDYSLGQSSLEQVFLSFTKYQQL</sequence>
<dbReference type="Proteomes" id="UP000801492">
    <property type="component" value="Unassembled WGS sequence"/>
</dbReference>
<dbReference type="GO" id="GO:0016887">
    <property type="term" value="F:ATP hydrolysis activity"/>
    <property type="evidence" value="ECO:0007669"/>
    <property type="project" value="InterPro"/>
</dbReference>
<dbReference type="EMBL" id="VTPC01007248">
    <property type="protein sequence ID" value="KAF2894183.1"/>
    <property type="molecule type" value="Genomic_DNA"/>
</dbReference>
<feature type="transmembrane region" description="Helical" evidence="9">
    <location>
        <begin position="1097"/>
        <end position="1121"/>
    </location>
</feature>
<keyword evidence="5" id="KW-0547">Nucleotide-binding</keyword>
<dbReference type="FunFam" id="3.40.50.300:FF:000327">
    <property type="entry name" value="ATP-binding cassette sub-family A member 3"/>
    <property type="match status" value="1"/>
</dbReference>
<evidence type="ECO:0000256" key="6">
    <source>
        <dbReference type="ARBA" id="ARBA00022840"/>
    </source>
</evidence>
<feature type="transmembrane region" description="Helical" evidence="9">
    <location>
        <begin position="405"/>
        <end position="427"/>
    </location>
</feature>
<feature type="transmembrane region" description="Helical" evidence="9">
    <location>
        <begin position="1237"/>
        <end position="1254"/>
    </location>
</feature>
<dbReference type="FunFam" id="3.40.50.300:FF:000298">
    <property type="entry name" value="ATP-binding cassette sub-family A member 12"/>
    <property type="match status" value="1"/>
</dbReference>
<comment type="caution">
    <text evidence="11">The sequence shown here is derived from an EMBL/GenBank/DDBJ whole genome shotgun (WGS) entry which is preliminary data.</text>
</comment>
<dbReference type="InterPro" id="IPR017871">
    <property type="entry name" value="ABC_transporter-like_CS"/>
</dbReference>
<keyword evidence="8 9" id="KW-0472">Membrane</keyword>
<dbReference type="InterPro" id="IPR056264">
    <property type="entry name" value="R2_ABCA1-4-like"/>
</dbReference>
<dbReference type="Pfam" id="PF23321">
    <property type="entry name" value="R1_ABCA1"/>
    <property type="match status" value="1"/>
</dbReference>
<feature type="transmembrane region" description="Helical" evidence="9">
    <location>
        <begin position="301"/>
        <end position="325"/>
    </location>
</feature>
<gene>
    <name evidence="11" type="ORF">ILUMI_11990</name>
</gene>
<reference evidence="11" key="1">
    <citation type="submission" date="2019-08" db="EMBL/GenBank/DDBJ databases">
        <title>The genome of the North American firefly Photinus pyralis.</title>
        <authorList>
            <consortium name="Photinus pyralis genome working group"/>
            <person name="Fallon T.R."/>
            <person name="Sander Lower S.E."/>
            <person name="Weng J.-K."/>
        </authorList>
    </citation>
    <scope>NUCLEOTIDE SEQUENCE</scope>
    <source>
        <strain evidence="11">TRF0915ILg1</strain>
        <tissue evidence="11">Whole body</tissue>
    </source>
</reference>
<evidence type="ECO:0000256" key="9">
    <source>
        <dbReference type="SAM" id="Phobius"/>
    </source>
</evidence>
<feature type="transmembrane region" description="Helical" evidence="9">
    <location>
        <begin position="1155"/>
        <end position="1174"/>
    </location>
</feature>
<evidence type="ECO:0000313" key="11">
    <source>
        <dbReference type="EMBL" id="KAF2894183.1"/>
    </source>
</evidence>
<dbReference type="InterPro" id="IPR026082">
    <property type="entry name" value="ABCA"/>
</dbReference>
<evidence type="ECO:0000313" key="12">
    <source>
        <dbReference type="Proteomes" id="UP000801492"/>
    </source>
</evidence>
<evidence type="ECO:0000256" key="2">
    <source>
        <dbReference type="ARBA" id="ARBA00022448"/>
    </source>
</evidence>
<keyword evidence="12" id="KW-1185">Reference proteome</keyword>
<feature type="domain" description="ABC transporter" evidence="10">
    <location>
        <begin position="527"/>
        <end position="757"/>
    </location>
</feature>
<accession>A0A8K0D0F8</accession>
<dbReference type="SMART" id="SM00382">
    <property type="entry name" value="AAA"/>
    <property type="match status" value="2"/>
</dbReference>
<dbReference type="InterPro" id="IPR003439">
    <property type="entry name" value="ABC_transporter-like_ATP-bd"/>
</dbReference>
<dbReference type="InterPro" id="IPR003593">
    <property type="entry name" value="AAA+_ATPase"/>
</dbReference>
<evidence type="ECO:0000256" key="7">
    <source>
        <dbReference type="ARBA" id="ARBA00022989"/>
    </source>
</evidence>
<dbReference type="PANTHER" id="PTHR19229:SF250">
    <property type="entry name" value="ABC TRANSPORTER DOMAIN-CONTAINING PROTEIN-RELATED"/>
    <property type="match status" value="1"/>
</dbReference>
<keyword evidence="7 9" id="KW-1133">Transmembrane helix</keyword>
<organism evidence="11 12">
    <name type="scientific">Ignelater luminosus</name>
    <name type="common">Cucubano</name>
    <name type="synonym">Pyrophorus luminosus</name>
    <dbReference type="NCBI Taxonomy" id="2038154"/>
    <lineage>
        <taxon>Eukaryota</taxon>
        <taxon>Metazoa</taxon>
        <taxon>Ecdysozoa</taxon>
        <taxon>Arthropoda</taxon>
        <taxon>Hexapoda</taxon>
        <taxon>Insecta</taxon>
        <taxon>Pterygota</taxon>
        <taxon>Neoptera</taxon>
        <taxon>Endopterygota</taxon>
        <taxon>Coleoptera</taxon>
        <taxon>Polyphaga</taxon>
        <taxon>Elateriformia</taxon>
        <taxon>Elateroidea</taxon>
        <taxon>Elateridae</taxon>
        <taxon>Agrypninae</taxon>
        <taxon>Pyrophorini</taxon>
        <taxon>Ignelater</taxon>
    </lineage>
</organism>
<dbReference type="Gene3D" id="3.40.50.300">
    <property type="entry name" value="P-loop containing nucleotide triphosphate hydrolases"/>
    <property type="match status" value="2"/>
</dbReference>
<dbReference type="InterPro" id="IPR027417">
    <property type="entry name" value="P-loop_NTPase"/>
</dbReference>
<feature type="domain" description="ABC transporter" evidence="10">
    <location>
        <begin position="1302"/>
        <end position="1532"/>
    </location>
</feature>